<feature type="region of interest" description="Disordered" evidence="1">
    <location>
        <begin position="442"/>
        <end position="487"/>
    </location>
</feature>
<feature type="compositionally biased region" description="Basic and acidic residues" evidence="1">
    <location>
        <begin position="105"/>
        <end position="114"/>
    </location>
</feature>
<evidence type="ECO:0000256" key="1">
    <source>
        <dbReference type="SAM" id="MobiDB-lite"/>
    </source>
</evidence>
<reference evidence="3" key="1">
    <citation type="journal article" date="2017" name="Nat. Ecol. Evol.">
        <title>Genome expansion and lineage-specific genetic innovations in the forest pathogenic fungi Armillaria.</title>
        <authorList>
            <person name="Sipos G."/>
            <person name="Prasanna A.N."/>
            <person name="Walter M.C."/>
            <person name="O'Connor E."/>
            <person name="Balint B."/>
            <person name="Krizsan K."/>
            <person name="Kiss B."/>
            <person name="Hess J."/>
            <person name="Varga T."/>
            <person name="Slot J."/>
            <person name="Riley R."/>
            <person name="Boka B."/>
            <person name="Rigling D."/>
            <person name="Barry K."/>
            <person name="Lee J."/>
            <person name="Mihaltcheva S."/>
            <person name="LaButti K."/>
            <person name="Lipzen A."/>
            <person name="Waldron R."/>
            <person name="Moloney N.M."/>
            <person name="Sperisen C."/>
            <person name="Kredics L."/>
            <person name="Vagvoelgyi C."/>
            <person name="Patrignani A."/>
            <person name="Fitzpatrick D."/>
            <person name="Nagy I."/>
            <person name="Doyle S."/>
            <person name="Anderson J.B."/>
            <person name="Grigoriev I.V."/>
            <person name="Gueldener U."/>
            <person name="Muensterkoetter M."/>
            <person name="Nagy L.G."/>
        </authorList>
    </citation>
    <scope>NUCLEOTIDE SEQUENCE [LARGE SCALE GENOMIC DNA]</scope>
    <source>
        <strain evidence="3">Ar21-2</strain>
    </source>
</reference>
<dbReference type="Proteomes" id="UP000217790">
    <property type="component" value="Unassembled WGS sequence"/>
</dbReference>
<dbReference type="OrthoDB" id="3247214at2759"/>
<accession>A0A2H3DCI6</accession>
<feature type="compositionally biased region" description="Pro residues" evidence="1">
    <location>
        <begin position="444"/>
        <end position="453"/>
    </location>
</feature>
<name>A0A2H3DCI6_ARMGA</name>
<sequence>MPIFQNIPLPSPATRCESRVVIIRSLKSTAEEPSCFSLSPFMTSSDSTASMGPVHSIIPSPNGKPTLVSPESVQELPVSGESPDEVGAEAVNAVIPSEFSPDNSAKVEKVRPLDCLKQLAKGRKGPENTPEAAAGDDDDDDDEPITLAEKIRSLIDALPSPTPRNPRTFPKPTPPARDADGRPIPPPGAVPIKDKKLIAKLSNPTVMNAEGSESESVWSILESLGSNSHGDGTGGDNSSTWSDDSIMMYSPLFPTEESLVEIAASHIVPAPNTTAPLRPQALWQRKWPWWKKAAPADRSPDKENNSEGNKPTAPPTPIRVWIPSTTKISVQVMWWGYRLYLPPPVLAILSQEQLEATKRAATITAALTWLFTHIPIALLPPPIQPVMLLLQKIVPYLGYIGTFISWSWSTIKGYDIGYGVILSATWLLPIALLPGTWQAADFPKSPPSTPPAGTPSSSTPSSPSTSAPTTTIPPNPTTPTPATPDAPVVAPLGAATSFFEEAEVPVPVIPPDEDYVSRGDAAPNKSAWWKLLLPL</sequence>
<feature type="region of interest" description="Disordered" evidence="1">
    <location>
        <begin position="62"/>
        <end position="191"/>
    </location>
</feature>
<feature type="compositionally biased region" description="Basic and acidic residues" evidence="1">
    <location>
        <begin position="294"/>
        <end position="305"/>
    </location>
</feature>
<organism evidence="2 3">
    <name type="scientific">Armillaria gallica</name>
    <name type="common">Bulbous honey fungus</name>
    <name type="synonym">Armillaria bulbosa</name>
    <dbReference type="NCBI Taxonomy" id="47427"/>
    <lineage>
        <taxon>Eukaryota</taxon>
        <taxon>Fungi</taxon>
        <taxon>Dikarya</taxon>
        <taxon>Basidiomycota</taxon>
        <taxon>Agaricomycotina</taxon>
        <taxon>Agaricomycetes</taxon>
        <taxon>Agaricomycetidae</taxon>
        <taxon>Agaricales</taxon>
        <taxon>Marasmiineae</taxon>
        <taxon>Physalacriaceae</taxon>
        <taxon>Armillaria</taxon>
    </lineage>
</organism>
<dbReference type="AlphaFoldDB" id="A0A2H3DCI6"/>
<evidence type="ECO:0000313" key="3">
    <source>
        <dbReference type="Proteomes" id="UP000217790"/>
    </source>
</evidence>
<feature type="region of interest" description="Disordered" evidence="1">
    <location>
        <begin position="293"/>
        <end position="317"/>
    </location>
</feature>
<dbReference type="STRING" id="47427.A0A2H3DCI6"/>
<feature type="compositionally biased region" description="Pro residues" evidence="1">
    <location>
        <begin position="471"/>
        <end position="484"/>
    </location>
</feature>
<dbReference type="OMA" id="IRVWIPS"/>
<proteinExistence type="predicted"/>
<feature type="compositionally biased region" description="Pro residues" evidence="1">
    <location>
        <begin position="160"/>
        <end position="175"/>
    </location>
</feature>
<feature type="compositionally biased region" description="Low complexity" evidence="1">
    <location>
        <begin position="454"/>
        <end position="470"/>
    </location>
</feature>
<evidence type="ECO:0000313" key="2">
    <source>
        <dbReference type="EMBL" id="PBK92949.1"/>
    </source>
</evidence>
<keyword evidence="3" id="KW-1185">Reference proteome</keyword>
<gene>
    <name evidence="2" type="ORF">ARMGADRAFT_142908</name>
</gene>
<dbReference type="EMBL" id="KZ293657">
    <property type="protein sequence ID" value="PBK92949.1"/>
    <property type="molecule type" value="Genomic_DNA"/>
</dbReference>
<dbReference type="InParanoid" id="A0A2H3DCI6"/>
<feature type="compositionally biased region" description="Acidic residues" evidence="1">
    <location>
        <begin position="134"/>
        <end position="144"/>
    </location>
</feature>
<protein>
    <submittedName>
        <fullName evidence="2">Uncharacterized protein</fullName>
    </submittedName>
</protein>